<dbReference type="InterPro" id="IPR000719">
    <property type="entry name" value="Prot_kinase_dom"/>
</dbReference>
<accession>A0AA86N6V4</accession>
<dbReference type="Pfam" id="PF00069">
    <property type="entry name" value="Pkinase"/>
    <property type="match status" value="1"/>
</dbReference>
<comment type="caution">
    <text evidence="2">The sequence shown here is derived from an EMBL/GenBank/DDBJ whole genome shotgun (WGS) entry which is preliminary data.</text>
</comment>
<organism evidence="2">
    <name type="scientific">Hexamita inflata</name>
    <dbReference type="NCBI Taxonomy" id="28002"/>
    <lineage>
        <taxon>Eukaryota</taxon>
        <taxon>Metamonada</taxon>
        <taxon>Diplomonadida</taxon>
        <taxon>Hexamitidae</taxon>
        <taxon>Hexamitinae</taxon>
        <taxon>Hexamita</taxon>
    </lineage>
</organism>
<reference evidence="2" key="1">
    <citation type="submission" date="2023-06" db="EMBL/GenBank/DDBJ databases">
        <authorList>
            <person name="Kurt Z."/>
        </authorList>
    </citation>
    <scope>NUCLEOTIDE SEQUENCE</scope>
</reference>
<evidence type="ECO:0000313" key="4">
    <source>
        <dbReference type="Proteomes" id="UP001642409"/>
    </source>
</evidence>
<dbReference type="Proteomes" id="UP001642409">
    <property type="component" value="Unassembled WGS sequence"/>
</dbReference>
<dbReference type="PROSITE" id="PS00108">
    <property type="entry name" value="PROTEIN_KINASE_ST"/>
    <property type="match status" value="1"/>
</dbReference>
<dbReference type="GO" id="GO:0005737">
    <property type="term" value="C:cytoplasm"/>
    <property type="evidence" value="ECO:0007669"/>
    <property type="project" value="TreeGrafter"/>
</dbReference>
<reference evidence="3 4" key="2">
    <citation type="submission" date="2024-07" db="EMBL/GenBank/DDBJ databases">
        <authorList>
            <person name="Akdeniz Z."/>
        </authorList>
    </citation>
    <scope>NUCLEOTIDE SEQUENCE [LARGE SCALE GENOMIC DNA]</scope>
</reference>
<dbReference type="EMBL" id="CAXDID020000065">
    <property type="protein sequence ID" value="CAL6011806.1"/>
    <property type="molecule type" value="Genomic_DNA"/>
</dbReference>
<proteinExistence type="predicted"/>
<keyword evidence="3" id="KW-0808">Transferase</keyword>
<name>A0AA86N6V4_9EUKA</name>
<keyword evidence="3" id="KW-0418">Kinase</keyword>
<dbReference type="GO" id="GO:0005634">
    <property type="term" value="C:nucleus"/>
    <property type="evidence" value="ECO:0007669"/>
    <property type="project" value="TreeGrafter"/>
</dbReference>
<dbReference type="AlphaFoldDB" id="A0AA86N6V4"/>
<dbReference type="GO" id="GO:0044773">
    <property type="term" value="P:mitotic DNA damage checkpoint signaling"/>
    <property type="evidence" value="ECO:0007669"/>
    <property type="project" value="TreeGrafter"/>
</dbReference>
<dbReference type="InterPro" id="IPR008271">
    <property type="entry name" value="Ser/Thr_kinase_AS"/>
</dbReference>
<dbReference type="SUPFAM" id="SSF56112">
    <property type="entry name" value="Protein kinase-like (PK-like)"/>
    <property type="match status" value="1"/>
</dbReference>
<dbReference type="InterPro" id="IPR011009">
    <property type="entry name" value="Kinase-like_dom_sf"/>
</dbReference>
<evidence type="ECO:0000313" key="3">
    <source>
        <dbReference type="EMBL" id="CAL6011806.1"/>
    </source>
</evidence>
<evidence type="ECO:0000313" key="2">
    <source>
        <dbReference type="EMBL" id="CAI9913982.1"/>
    </source>
</evidence>
<dbReference type="PANTHER" id="PTHR44167">
    <property type="entry name" value="OVARIAN-SPECIFIC SERINE/THREONINE-PROTEIN KINASE LOK-RELATED"/>
    <property type="match status" value="1"/>
</dbReference>
<dbReference type="Gene3D" id="1.10.510.10">
    <property type="entry name" value="Transferase(Phosphotransferase) domain 1"/>
    <property type="match status" value="1"/>
</dbReference>
<feature type="domain" description="Protein kinase" evidence="1">
    <location>
        <begin position="15"/>
        <end position="263"/>
    </location>
</feature>
<sequence length="353" mass="40981">MELRIKNGQLELPGYSDITFLSKGSFIACFKAYDAKLEPVVLIISENQTELQNRIRISQLLIGVPGIQSFICLQQLQIMEDAEQLNQLYPKIFGKQSKVLIGPFYNQDMNTYLKDKTQQQKIELFRKILKVVQELHSRNIYHMDLKPSNIMMQDENPILIDFGNSVTEDEVETVLNTSAYAPKQDVYSCRITSEKFDIYCLGSMLHEILSSVPLHSSLQNNSRQFQQLQQHIGILATDLITGMTKFQQELRYTIEQCIKHPFFDNNNENELLQLDQYKNYISLNIQSKSQQNIFDLNKEHRKSDFIYGGSESIVYSYTDLHTPAQKPNIHVQQNLSNNFSEFSQIQHVELSYE</sequence>
<keyword evidence="4" id="KW-1185">Reference proteome</keyword>
<gene>
    <name evidence="2" type="ORF">HINF_LOCUS1627</name>
    <name evidence="3" type="ORF">HINF_LOCUS22997</name>
</gene>
<dbReference type="PANTHER" id="PTHR44167:SF24">
    <property type="entry name" value="SERINE_THREONINE-PROTEIN KINASE CHK2"/>
    <property type="match status" value="1"/>
</dbReference>
<dbReference type="PROSITE" id="PS50011">
    <property type="entry name" value="PROTEIN_KINASE_DOM"/>
    <property type="match status" value="1"/>
</dbReference>
<evidence type="ECO:0000259" key="1">
    <source>
        <dbReference type="PROSITE" id="PS50011"/>
    </source>
</evidence>
<dbReference type="GO" id="GO:0004674">
    <property type="term" value="F:protein serine/threonine kinase activity"/>
    <property type="evidence" value="ECO:0007669"/>
    <property type="project" value="TreeGrafter"/>
</dbReference>
<protein>
    <submittedName>
        <fullName evidence="2">CAMK CAMKL</fullName>
    </submittedName>
    <submittedName>
        <fullName evidence="3">Kinase</fullName>
    </submittedName>
</protein>
<dbReference type="SMART" id="SM00220">
    <property type="entry name" value="S_TKc"/>
    <property type="match status" value="1"/>
</dbReference>
<dbReference type="EMBL" id="CATOUU010000042">
    <property type="protein sequence ID" value="CAI9913982.1"/>
    <property type="molecule type" value="Genomic_DNA"/>
</dbReference>
<dbReference type="GO" id="GO:0005524">
    <property type="term" value="F:ATP binding"/>
    <property type="evidence" value="ECO:0007669"/>
    <property type="project" value="InterPro"/>
</dbReference>